<dbReference type="InterPro" id="IPR027417">
    <property type="entry name" value="P-loop_NTPase"/>
</dbReference>
<dbReference type="AlphaFoldDB" id="A0A5P8E3M1"/>
<evidence type="ECO:0000313" key="2">
    <source>
        <dbReference type="Proteomes" id="UP000249375"/>
    </source>
</evidence>
<proteinExistence type="predicted"/>
<dbReference type="PANTHER" id="PTHR12083:SF9">
    <property type="entry name" value="BIFUNCTIONAL POLYNUCLEOTIDE PHOSPHATASE_KINASE"/>
    <property type="match status" value="1"/>
</dbReference>
<dbReference type="EMBL" id="CP033459">
    <property type="protein sequence ID" value="QFQ11617.1"/>
    <property type="molecule type" value="Genomic_DNA"/>
</dbReference>
<accession>A0A5P8E3M1</accession>
<dbReference type="GO" id="GO:0003690">
    <property type="term" value="F:double-stranded DNA binding"/>
    <property type="evidence" value="ECO:0007669"/>
    <property type="project" value="TreeGrafter"/>
</dbReference>
<organism evidence="1 2">
    <name type="scientific">Pseudoprevotella muciniphila</name>
    <dbReference type="NCBI Taxonomy" id="2133944"/>
    <lineage>
        <taxon>Bacteria</taxon>
        <taxon>Pseudomonadati</taxon>
        <taxon>Bacteroidota</taxon>
        <taxon>Bacteroidia</taxon>
        <taxon>Bacteroidales</taxon>
        <taxon>Prevotellaceae</taxon>
        <taxon>Pseudoprevotella</taxon>
    </lineage>
</organism>
<dbReference type="SUPFAM" id="SSF52540">
    <property type="entry name" value="P-loop containing nucleoside triphosphate hydrolases"/>
    <property type="match status" value="1"/>
</dbReference>
<keyword evidence="1" id="KW-0067">ATP-binding</keyword>
<keyword evidence="1" id="KW-0547">Nucleotide-binding</keyword>
<gene>
    <name evidence="1" type="ORF">C7Y71_000405</name>
</gene>
<dbReference type="GO" id="GO:0046404">
    <property type="term" value="F:ATP-dependent polydeoxyribonucleotide 5'-hydroxyl-kinase activity"/>
    <property type="evidence" value="ECO:0007669"/>
    <property type="project" value="TreeGrafter"/>
</dbReference>
<dbReference type="GO" id="GO:0006281">
    <property type="term" value="P:DNA repair"/>
    <property type="evidence" value="ECO:0007669"/>
    <property type="project" value="TreeGrafter"/>
</dbReference>
<reference evidence="1 2" key="1">
    <citation type="submission" date="2018-11" db="EMBL/GenBank/DDBJ databases">
        <authorList>
            <person name="Na S.W."/>
            <person name="Baik M."/>
        </authorList>
    </citation>
    <scope>NUCLEOTIDE SEQUENCE [LARGE SCALE GENOMIC DNA]</scope>
    <source>
        <strain evidence="1 2">E39</strain>
    </source>
</reference>
<protein>
    <submittedName>
        <fullName evidence="1">ATP-binding protein</fullName>
    </submittedName>
</protein>
<dbReference type="Proteomes" id="UP000249375">
    <property type="component" value="Chromosome"/>
</dbReference>
<dbReference type="InterPro" id="IPR017101">
    <property type="entry name" value="P-loop_ATP/GTP-bd_All4644_prd"/>
</dbReference>
<sequence length="155" mass="17960">MSILPFRKEDRQAIIFIGIQASGKTTFYKKEMYDGGYIHISLDILHTRNREAEKLEKCVRSNKSFVIDNTNPTKSDRTKYIQLAKQHGYHIIGLFFQSKVKDCIKRNEQRDGNIPSKAIAATSNKLEMPSKSEGFDELYFVKICNNDFEITKWEG</sequence>
<evidence type="ECO:0000313" key="1">
    <source>
        <dbReference type="EMBL" id="QFQ11617.1"/>
    </source>
</evidence>
<dbReference type="PIRSF" id="PIRSF037081">
    <property type="entry name" value="P-loop_All4644_prd"/>
    <property type="match status" value="1"/>
</dbReference>
<dbReference type="KEGG" id="alq:C7Y71_000405"/>
<keyword evidence="2" id="KW-1185">Reference proteome</keyword>
<dbReference type="PANTHER" id="PTHR12083">
    <property type="entry name" value="BIFUNCTIONAL POLYNUCLEOTIDE PHOSPHATASE/KINASE"/>
    <property type="match status" value="1"/>
</dbReference>
<name>A0A5P8E3M1_9BACT</name>
<dbReference type="GO" id="GO:0046403">
    <property type="term" value="F:polynucleotide 3'-phosphatase activity"/>
    <property type="evidence" value="ECO:0007669"/>
    <property type="project" value="TreeGrafter"/>
</dbReference>
<dbReference type="OrthoDB" id="8564590at2"/>
<dbReference type="Gene3D" id="3.40.50.300">
    <property type="entry name" value="P-loop containing nucleotide triphosphate hydrolases"/>
    <property type="match status" value="1"/>
</dbReference>
<dbReference type="Pfam" id="PF13671">
    <property type="entry name" value="AAA_33"/>
    <property type="match status" value="1"/>
</dbReference>
<dbReference type="GO" id="GO:0005524">
    <property type="term" value="F:ATP binding"/>
    <property type="evidence" value="ECO:0007669"/>
    <property type="project" value="UniProtKB-KW"/>
</dbReference>